<name>A0A401UM47_9CLOT</name>
<protein>
    <recommendedName>
        <fullName evidence="1">Peptidase C39-like domain-containing protein</fullName>
    </recommendedName>
</protein>
<reference evidence="2 3" key="1">
    <citation type="submission" date="2018-11" db="EMBL/GenBank/DDBJ databases">
        <title>Genome sequencing and assembly of Clostridium tagluense strain A121.</title>
        <authorList>
            <person name="Murakami T."/>
            <person name="Segawa T."/>
            <person name="Shcherbakova V.A."/>
            <person name="Mori H."/>
            <person name="Yoshimura Y."/>
        </authorList>
    </citation>
    <scope>NUCLEOTIDE SEQUENCE [LARGE SCALE GENOMIC DNA]</scope>
    <source>
        <strain evidence="2 3">A121</strain>
    </source>
</reference>
<dbReference type="Gene3D" id="3.90.70.10">
    <property type="entry name" value="Cysteine proteinases"/>
    <property type="match status" value="1"/>
</dbReference>
<evidence type="ECO:0000313" key="3">
    <source>
        <dbReference type="Proteomes" id="UP000287872"/>
    </source>
</evidence>
<organism evidence="2 3">
    <name type="scientific">Clostridium tagluense</name>
    <dbReference type="NCBI Taxonomy" id="360422"/>
    <lineage>
        <taxon>Bacteria</taxon>
        <taxon>Bacillati</taxon>
        <taxon>Bacillota</taxon>
        <taxon>Clostridia</taxon>
        <taxon>Eubacteriales</taxon>
        <taxon>Clostridiaceae</taxon>
        <taxon>Clostridium</taxon>
    </lineage>
</organism>
<feature type="domain" description="Peptidase C39-like" evidence="1">
    <location>
        <begin position="27"/>
        <end position="141"/>
    </location>
</feature>
<dbReference type="EMBL" id="BHYK01000011">
    <property type="protein sequence ID" value="GCD10609.1"/>
    <property type="molecule type" value="Genomic_DNA"/>
</dbReference>
<dbReference type="RefSeq" id="WP_125001538.1">
    <property type="nucleotide sequence ID" value="NZ_BHYK01000011.1"/>
</dbReference>
<evidence type="ECO:0000259" key="1">
    <source>
        <dbReference type="Pfam" id="PF13529"/>
    </source>
</evidence>
<dbReference type="InterPro" id="IPR039564">
    <property type="entry name" value="Peptidase_C39-like"/>
</dbReference>
<dbReference type="Pfam" id="PF13529">
    <property type="entry name" value="Peptidase_C39_2"/>
    <property type="match status" value="1"/>
</dbReference>
<dbReference type="Proteomes" id="UP000287872">
    <property type="component" value="Unassembled WGS sequence"/>
</dbReference>
<evidence type="ECO:0000313" key="2">
    <source>
        <dbReference type="EMBL" id="GCD10609.1"/>
    </source>
</evidence>
<gene>
    <name evidence="2" type="ORF">Ctaglu_22320</name>
</gene>
<dbReference type="AlphaFoldDB" id="A0A401UM47"/>
<proteinExistence type="predicted"/>
<keyword evidence="3" id="KW-1185">Reference proteome</keyword>
<dbReference type="OrthoDB" id="3186156at2"/>
<accession>A0A401UM47</accession>
<comment type="caution">
    <text evidence="2">The sequence shown here is derived from an EMBL/GenBank/DDBJ whole genome shotgun (WGS) entry which is preliminary data.</text>
</comment>
<sequence length="268" mass="30635">MSNKRPVMYLQNDDRWGWIRYSSRGDSSQTIGSSGCGTTSMAMVLATLVDRNITPKETSADALANGYRTANEGTDWSYFAHVAKKYNLRFKQTESVNEMLEAVKNGAYAVLSMQPPTFTRYGHFICAYDYDGNVVSVNDPASMARTNQTWNPSVFRNECGQCFIFYPNNAISTSQKKSRYCESWQIFYNKITGTKAKISEDGFYGTSTQKSLDFLLTYINKGKKYKYCYEFQRWFNKITDTSKPIKEDGYWGTNTEKAFITMNNLVKA</sequence>